<evidence type="ECO:0000313" key="3">
    <source>
        <dbReference type="EMBL" id="TFY53339.1"/>
    </source>
</evidence>
<dbReference type="Proteomes" id="UP000298327">
    <property type="component" value="Unassembled WGS sequence"/>
</dbReference>
<feature type="region of interest" description="Disordered" evidence="1">
    <location>
        <begin position="203"/>
        <end position="229"/>
    </location>
</feature>
<keyword evidence="4" id="KW-1185">Reference proteome</keyword>
<proteinExistence type="predicted"/>
<dbReference type="EMBL" id="SEOQ01001167">
    <property type="protein sequence ID" value="TFY53339.1"/>
    <property type="molecule type" value="Genomic_DNA"/>
</dbReference>
<feature type="transmembrane region" description="Helical" evidence="2">
    <location>
        <begin position="384"/>
        <end position="402"/>
    </location>
</feature>
<comment type="caution">
    <text evidence="3">The sequence shown here is derived from an EMBL/GenBank/DDBJ whole genome shotgun (WGS) entry which is preliminary data.</text>
</comment>
<accession>A0A4Y9XXM2</accession>
<evidence type="ECO:0000256" key="1">
    <source>
        <dbReference type="SAM" id="MobiDB-lite"/>
    </source>
</evidence>
<feature type="compositionally biased region" description="Acidic residues" evidence="1">
    <location>
        <begin position="205"/>
        <end position="216"/>
    </location>
</feature>
<gene>
    <name evidence="3" type="ORF">EVG20_g10160</name>
</gene>
<keyword evidence="2" id="KW-0472">Membrane</keyword>
<feature type="region of interest" description="Disordered" evidence="1">
    <location>
        <begin position="1"/>
        <end position="56"/>
    </location>
</feature>
<reference evidence="3 4" key="1">
    <citation type="submission" date="2019-02" db="EMBL/GenBank/DDBJ databases">
        <title>Genome sequencing of the rare red list fungi Dentipellis fragilis.</title>
        <authorList>
            <person name="Buettner E."/>
            <person name="Kellner H."/>
        </authorList>
    </citation>
    <scope>NUCLEOTIDE SEQUENCE [LARGE SCALE GENOMIC DNA]</scope>
    <source>
        <strain evidence="3 4">DSM 105465</strain>
    </source>
</reference>
<keyword evidence="2" id="KW-1133">Transmembrane helix</keyword>
<feature type="transmembrane region" description="Helical" evidence="2">
    <location>
        <begin position="624"/>
        <end position="643"/>
    </location>
</feature>
<sequence length="664" mass="74347">MSFRFLFSQRESKSQRQASAYHPSENKPKPGSRYRRVRDEFDTKGPTHSSSYQRGRAPTRGLLSLAYDSQETIKAPSAPLQHCLELLYDYYGRMRAFSRFHKPSFVVIEPEDGDVDMPSREYVDTPEQVIRPLPEPARLAPPATAWDGTVLDEDEYIAVLEVSDDLLPSAESSFILVEDSSEEETPRVSDSAVFVYPLSWTGYDSDTEDQDDDDADDRGSSAGSSYVAVSNNEPTVEEIQKCMDEVIAEQGGCGGDVPRICSCLSRSRSALVSSLALCFSGSHFLSLHFTSSTLFHHSQNRTKPLKKLEKYRIPFYKKFKTINLKNIPLSFCLRRAHHFLASLLSSLRLHPPFQLTQTPSVISVSFIFRLLLFFVSSSSFWQRFTLAFFLSSLGFLAIIRFIDASSSTFSADKTWLSLVQTLHVDVFGFSLRHVLRFFLCSITRHIQLQYRIFALSSTNFSYSLVPRSIFSHLPFFSAFHTNILLIKYSRLDSALDFGLFLPRVLVSTIHSHTLASTSTLDLNIDLGFGLGLGLGLGTLDSRILGPLGTRNLALGLGLGPGLGSLGFFHRWGALPPGAVRRGSSFFTGRTRRSLARTFARSPSHAAARIARPGDKKETSTKGPCWCFLFSVSSFFSFLHIFSIPQDLFGERVGRDIWFGQSSTR</sequence>
<dbReference type="OrthoDB" id="10508249at2759"/>
<evidence type="ECO:0000313" key="4">
    <source>
        <dbReference type="Proteomes" id="UP000298327"/>
    </source>
</evidence>
<feature type="compositionally biased region" description="Low complexity" evidence="1">
    <location>
        <begin position="220"/>
        <end position="229"/>
    </location>
</feature>
<name>A0A4Y9XXM2_9AGAM</name>
<organism evidence="3 4">
    <name type="scientific">Dentipellis fragilis</name>
    <dbReference type="NCBI Taxonomy" id="205917"/>
    <lineage>
        <taxon>Eukaryota</taxon>
        <taxon>Fungi</taxon>
        <taxon>Dikarya</taxon>
        <taxon>Basidiomycota</taxon>
        <taxon>Agaricomycotina</taxon>
        <taxon>Agaricomycetes</taxon>
        <taxon>Russulales</taxon>
        <taxon>Hericiaceae</taxon>
        <taxon>Dentipellis</taxon>
    </lineage>
</organism>
<protein>
    <submittedName>
        <fullName evidence="3">Uncharacterized protein</fullName>
    </submittedName>
</protein>
<evidence type="ECO:0000256" key="2">
    <source>
        <dbReference type="SAM" id="Phobius"/>
    </source>
</evidence>
<keyword evidence="2" id="KW-0812">Transmembrane</keyword>
<dbReference type="AlphaFoldDB" id="A0A4Y9XXM2"/>